<keyword evidence="4" id="KW-0288">FMN</keyword>
<reference evidence="9 10" key="1">
    <citation type="submission" date="2019-11" db="EMBL/GenBank/DDBJ databases">
        <title>Characterization of Elizabethkingia argenteiflava sp. nov., isolated from inner surface of Soybean Pods.</title>
        <authorList>
            <person name="Mo S."/>
        </authorList>
    </citation>
    <scope>NUCLEOTIDE SEQUENCE [LARGE SCALE GENOMIC DNA]</scope>
    <source>
        <strain evidence="9 10">YB22</strain>
    </source>
</reference>
<dbReference type="PANTHER" id="PTHR43821">
    <property type="entry name" value="NAD(P)H NITROREDUCTASE YDJA-RELATED"/>
    <property type="match status" value="1"/>
</dbReference>
<feature type="domain" description="Nitroreductase" evidence="8">
    <location>
        <begin position="12"/>
        <end position="168"/>
    </location>
</feature>
<evidence type="ECO:0000256" key="2">
    <source>
        <dbReference type="ARBA" id="ARBA00007118"/>
    </source>
</evidence>
<dbReference type="InterPro" id="IPR029479">
    <property type="entry name" value="Nitroreductase"/>
</dbReference>
<evidence type="ECO:0000256" key="5">
    <source>
        <dbReference type="ARBA" id="ARBA00022857"/>
    </source>
</evidence>
<proteinExistence type="inferred from homology"/>
<dbReference type="SUPFAM" id="SSF55469">
    <property type="entry name" value="FMN-dependent nitroreductase-like"/>
    <property type="match status" value="1"/>
</dbReference>
<gene>
    <name evidence="9" type="ORF">GNY06_03660</name>
</gene>
<dbReference type="InterPro" id="IPR052530">
    <property type="entry name" value="NAD(P)H_nitroreductase"/>
</dbReference>
<comment type="caution">
    <text evidence="9">The sequence shown here is derived from an EMBL/GenBank/DDBJ whole genome shotgun (WGS) entry which is preliminary data.</text>
</comment>
<keyword evidence="3" id="KW-0285">Flavoprotein</keyword>
<evidence type="ECO:0000256" key="6">
    <source>
        <dbReference type="ARBA" id="ARBA00023002"/>
    </source>
</evidence>
<dbReference type="AlphaFoldDB" id="A0A845PW29"/>
<evidence type="ECO:0000256" key="7">
    <source>
        <dbReference type="ARBA" id="ARBA00023027"/>
    </source>
</evidence>
<sequence>MKTPAEVLEEIIKSRRSVFPKDYSTEPIPQEVLEKIRESAQWAPSHKKTDPGRFKLFQGAEKNELGQVLAELYRAITPPEVFLQKKYQDISNKIDKSYAVFSIVVHFSGKVPEWEELASTAMAVQNMYLMATAYHVGCYWSSPEIIQQIGSYLQLAENEKCLGFFYLGNT</sequence>
<comment type="cofactor">
    <cofactor evidence="1">
        <name>FMN</name>
        <dbReference type="ChEBI" id="CHEBI:58210"/>
    </cofactor>
</comment>
<dbReference type="InterPro" id="IPR026021">
    <property type="entry name" value="YdjA-like"/>
</dbReference>
<evidence type="ECO:0000313" key="9">
    <source>
        <dbReference type="EMBL" id="NAW50518.1"/>
    </source>
</evidence>
<dbReference type="RefSeq" id="WP_166518882.1">
    <property type="nucleotide sequence ID" value="NZ_JAAABJ010000335.1"/>
</dbReference>
<dbReference type="Proteomes" id="UP000553459">
    <property type="component" value="Unassembled WGS sequence"/>
</dbReference>
<protein>
    <submittedName>
        <fullName evidence="9">Nitroreductase</fullName>
    </submittedName>
</protein>
<evidence type="ECO:0000256" key="4">
    <source>
        <dbReference type="ARBA" id="ARBA00022643"/>
    </source>
</evidence>
<dbReference type="GO" id="GO:0016491">
    <property type="term" value="F:oxidoreductase activity"/>
    <property type="evidence" value="ECO:0007669"/>
    <property type="project" value="UniProtKB-KW"/>
</dbReference>
<name>A0A845PW29_9FLAO</name>
<dbReference type="PANTHER" id="PTHR43821:SF1">
    <property type="entry name" value="NAD(P)H NITROREDUCTASE YDJA-RELATED"/>
    <property type="match status" value="1"/>
</dbReference>
<keyword evidence="6" id="KW-0560">Oxidoreductase</keyword>
<evidence type="ECO:0000256" key="1">
    <source>
        <dbReference type="ARBA" id="ARBA00001917"/>
    </source>
</evidence>
<keyword evidence="5" id="KW-0521">NADP</keyword>
<dbReference type="Pfam" id="PF00881">
    <property type="entry name" value="Nitroreductase"/>
    <property type="match status" value="1"/>
</dbReference>
<accession>A0A845PW29</accession>
<dbReference type="CDD" id="cd02135">
    <property type="entry name" value="YdjA-like"/>
    <property type="match status" value="1"/>
</dbReference>
<keyword evidence="7" id="KW-0520">NAD</keyword>
<dbReference type="InterPro" id="IPR000415">
    <property type="entry name" value="Nitroreductase-like"/>
</dbReference>
<evidence type="ECO:0000313" key="10">
    <source>
        <dbReference type="Proteomes" id="UP000553459"/>
    </source>
</evidence>
<comment type="similarity">
    <text evidence="2">Belongs to the nitroreductase family.</text>
</comment>
<evidence type="ECO:0000256" key="3">
    <source>
        <dbReference type="ARBA" id="ARBA00022630"/>
    </source>
</evidence>
<dbReference type="Gene3D" id="3.40.109.10">
    <property type="entry name" value="NADH Oxidase"/>
    <property type="match status" value="1"/>
</dbReference>
<dbReference type="EMBL" id="JAAABJ010000335">
    <property type="protein sequence ID" value="NAW50518.1"/>
    <property type="molecule type" value="Genomic_DNA"/>
</dbReference>
<evidence type="ECO:0000259" key="8">
    <source>
        <dbReference type="Pfam" id="PF00881"/>
    </source>
</evidence>
<keyword evidence="10" id="KW-1185">Reference proteome</keyword>
<organism evidence="9 10">
    <name type="scientific">Elizabethkingia argenteiflava</name>
    <dbReference type="NCBI Taxonomy" id="2681556"/>
    <lineage>
        <taxon>Bacteria</taxon>
        <taxon>Pseudomonadati</taxon>
        <taxon>Bacteroidota</taxon>
        <taxon>Flavobacteriia</taxon>
        <taxon>Flavobacteriales</taxon>
        <taxon>Weeksellaceae</taxon>
        <taxon>Elizabethkingia</taxon>
    </lineage>
</organism>